<dbReference type="STRING" id="388413.ALPR1_09600"/>
<accession>A3HRJ1</accession>
<dbReference type="OrthoDB" id="1522162at2"/>
<proteinExistence type="predicted"/>
<feature type="domain" description="Glycosyltransferase subfamily 4-like N-terminal" evidence="2">
    <location>
        <begin position="13"/>
        <end position="166"/>
    </location>
</feature>
<evidence type="ECO:0000313" key="4">
    <source>
        <dbReference type="Proteomes" id="UP000003919"/>
    </source>
</evidence>
<dbReference type="EMBL" id="AAXU02000001">
    <property type="protein sequence ID" value="EAZ82459.1"/>
    <property type="molecule type" value="Genomic_DNA"/>
</dbReference>
<dbReference type="Pfam" id="PF13439">
    <property type="entry name" value="Glyco_transf_4"/>
    <property type="match status" value="1"/>
</dbReference>
<evidence type="ECO:0000259" key="2">
    <source>
        <dbReference type="Pfam" id="PF13439"/>
    </source>
</evidence>
<dbReference type="InterPro" id="IPR001296">
    <property type="entry name" value="Glyco_trans_1"/>
</dbReference>
<comment type="caution">
    <text evidence="3">The sequence shown here is derived from an EMBL/GenBank/DDBJ whole genome shotgun (WGS) entry which is preliminary data.</text>
</comment>
<dbReference type="PANTHER" id="PTHR12526">
    <property type="entry name" value="GLYCOSYLTRANSFERASE"/>
    <property type="match status" value="1"/>
</dbReference>
<organism evidence="3 4">
    <name type="scientific">Algoriphagus machipongonensis</name>
    <dbReference type="NCBI Taxonomy" id="388413"/>
    <lineage>
        <taxon>Bacteria</taxon>
        <taxon>Pseudomonadati</taxon>
        <taxon>Bacteroidota</taxon>
        <taxon>Cytophagia</taxon>
        <taxon>Cytophagales</taxon>
        <taxon>Cyclobacteriaceae</taxon>
        <taxon>Algoriphagus</taxon>
    </lineage>
</organism>
<dbReference type="Proteomes" id="UP000003919">
    <property type="component" value="Unassembled WGS sequence"/>
</dbReference>
<reference evidence="3 4" key="1">
    <citation type="journal article" date="2011" name="J. Bacteriol.">
        <title>Complete genome sequence of Algoriphagus sp. PR1, bacterial prey of a colony-forming choanoflagellate.</title>
        <authorList>
            <person name="Alegado R.A."/>
            <person name="Ferriera S."/>
            <person name="Nusbaum C."/>
            <person name="Young S.K."/>
            <person name="Zeng Q."/>
            <person name="Imamovic A."/>
            <person name="Fairclough S.R."/>
            <person name="King N."/>
        </authorList>
    </citation>
    <scope>NUCLEOTIDE SEQUENCE [LARGE SCALE GENOMIC DNA]</scope>
    <source>
        <strain evidence="3 4">PR1</strain>
    </source>
</reference>
<sequence length="358" mass="40949">MRIIQLVQKPQARGAEIFTTWLCEELKDLGHQVLLVSLFEGNFELPFSGKLIRLNRKKENRFCDYTGWKKFNEIVQDFKPDLVQANGGDTLKFAVFSRKLFLGSYRLVFNNGGLVSTYLTSLGHRVFNRFLFRNTDAFVSVSNYTKQDLDQFLEANKKHKMIPIGIQIPFFDHLASMSPFPVIVQISGFTHEKNHQGTLRIFRCFQEKHPTSQLWFIGDGPEKATIEAEVEKLGFNSQIKFLGSLSQPFNWIPDNAILILPSISEGLPAVLLEAFFARIPVVAYGIGGIPEVLVDRKNGFLVNPKDEDQFYESLEQCLHMDEVTKKSLLDRAQKTVEENYTIAQVAKKYLDFYSELCG</sequence>
<dbReference type="RefSeq" id="WP_008200134.1">
    <property type="nucleotide sequence ID" value="NZ_CM001023.1"/>
</dbReference>
<dbReference type="InterPro" id="IPR028098">
    <property type="entry name" value="Glyco_trans_4-like_N"/>
</dbReference>
<dbReference type="HOGENOM" id="CLU_009583_0_1_10"/>
<gene>
    <name evidence="3" type="ORF">ALPR1_09600</name>
</gene>
<dbReference type="AlphaFoldDB" id="A3HRJ1"/>
<dbReference type="eggNOG" id="COG0438">
    <property type="taxonomic scope" value="Bacteria"/>
</dbReference>
<dbReference type="Gene3D" id="3.40.50.2000">
    <property type="entry name" value="Glycogen Phosphorylase B"/>
    <property type="match status" value="2"/>
</dbReference>
<dbReference type="SUPFAM" id="SSF53756">
    <property type="entry name" value="UDP-Glycosyltransferase/glycogen phosphorylase"/>
    <property type="match status" value="1"/>
</dbReference>
<dbReference type="PANTHER" id="PTHR12526:SF630">
    <property type="entry name" value="GLYCOSYLTRANSFERASE"/>
    <property type="match status" value="1"/>
</dbReference>
<keyword evidence="3" id="KW-0808">Transferase</keyword>
<name>A3HRJ1_9BACT</name>
<feature type="domain" description="Glycosyl transferase family 1" evidence="1">
    <location>
        <begin position="180"/>
        <end position="323"/>
    </location>
</feature>
<dbReference type="CDD" id="cd03801">
    <property type="entry name" value="GT4_PimA-like"/>
    <property type="match status" value="1"/>
</dbReference>
<evidence type="ECO:0000259" key="1">
    <source>
        <dbReference type="Pfam" id="PF00534"/>
    </source>
</evidence>
<dbReference type="GO" id="GO:0016757">
    <property type="term" value="F:glycosyltransferase activity"/>
    <property type="evidence" value="ECO:0007669"/>
    <property type="project" value="InterPro"/>
</dbReference>
<protein>
    <submittedName>
        <fullName evidence="3">Glycosyl transferase</fullName>
    </submittedName>
</protein>
<dbReference type="Pfam" id="PF00534">
    <property type="entry name" value="Glycos_transf_1"/>
    <property type="match status" value="1"/>
</dbReference>
<evidence type="ECO:0000313" key="3">
    <source>
        <dbReference type="EMBL" id="EAZ82459.1"/>
    </source>
</evidence>
<keyword evidence="4" id="KW-1185">Reference proteome</keyword>